<organism evidence="1 2">
    <name type="scientific">Blattamonas nauphoetae</name>
    <dbReference type="NCBI Taxonomy" id="2049346"/>
    <lineage>
        <taxon>Eukaryota</taxon>
        <taxon>Metamonada</taxon>
        <taxon>Preaxostyla</taxon>
        <taxon>Oxymonadida</taxon>
        <taxon>Blattamonas</taxon>
    </lineage>
</organism>
<accession>A0ABQ9YK42</accession>
<evidence type="ECO:0000313" key="2">
    <source>
        <dbReference type="Proteomes" id="UP001281761"/>
    </source>
</evidence>
<proteinExistence type="predicted"/>
<dbReference type="EMBL" id="JARBJD010000003">
    <property type="protein sequence ID" value="KAK2964117.1"/>
    <property type="molecule type" value="Genomic_DNA"/>
</dbReference>
<reference evidence="1 2" key="1">
    <citation type="journal article" date="2022" name="bioRxiv">
        <title>Genomics of Preaxostyla Flagellates Illuminates Evolutionary Transitions and the Path Towards Mitochondrial Loss.</title>
        <authorList>
            <person name="Novak L.V.F."/>
            <person name="Treitli S.C."/>
            <person name="Pyrih J."/>
            <person name="Halakuc P."/>
            <person name="Pipaliya S.V."/>
            <person name="Vacek V."/>
            <person name="Brzon O."/>
            <person name="Soukal P."/>
            <person name="Eme L."/>
            <person name="Dacks J.B."/>
            <person name="Karnkowska A."/>
            <person name="Elias M."/>
            <person name="Hampl V."/>
        </authorList>
    </citation>
    <scope>NUCLEOTIDE SEQUENCE [LARGE SCALE GENOMIC DNA]</scope>
    <source>
        <strain evidence="1">NAU3</strain>
        <tissue evidence="1">Gut</tissue>
    </source>
</reference>
<gene>
    <name evidence="1" type="ORF">BLNAU_648</name>
</gene>
<evidence type="ECO:0000313" key="1">
    <source>
        <dbReference type="EMBL" id="KAK2964117.1"/>
    </source>
</evidence>
<dbReference type="Proteomes" id="UP001281761">
    <property type="component" value="Unassembled WGS sequence"/>
</dbReference>
<protein>
    <submittedName>
        <fullName evidence="1">Uncharacterized protein</fullName>
    </submittedName>
</protein>
<keyword evidence="2" id="KW-1185">Reference proteome</keyword>
<sequence>MVGGLVDAMDGEDAGACAAHKVGESSLRHFRRACDELEHFGALIVVHLLQNLPEPLHHVGVSSVCDVARMSFPVLHIDLPLSTQQLLNLIRREALQQFRRNELVEAVLQVGELLPDPTDQHALRLQPDVHGLVEQVDLDVPSSFHKVDSHQLAEALLVGAESEVQVGDLVLVGDREDALQRLVAVGVDQSEVVEGGCLPLQSAVHNRRERGVDQKTVEERLCEESPHKPEVLEVVGVDTGMWVDGEDRRVVGEGLKEEIVGVGEFLRKESEPLASQASIVQPILPAVLHVHAKTQTLWSGPHDVAERILDGVCAAEADFHAWLVHPIRSLFRMHVAELDPQLPRTDVKWQSVLRGGSWEGN</sequence>
<comment type="caution">
    <text evidence="1">The sequence shown here is derived from an EMBL/GenBank/DDBJ whole genome shotgun (WGS) entry which is preliminary data.</text>
</comment>
<name>A0ABQ9YK42_9EUKA</name>